<keyword evidence="5" id="KW-0808">Transferase</keyword>
<keyword evidence="7" id="KW-0902">Two-component regulatory system</keyword>
<dbReference type="Pfam" id="PF00512">
    <property type="entry name" value="HisKA"/>
    <property type="match status" value="1"/>
</dbReference>
<reference evidence="10 11" key="1">
    <citation type="submission" date="2018-05" db="EMBL/GenBank/DDBJ databases">
        <title>The Hungate 1000. A catalogue of reference genomes from the rumen microbiome.</title>
        <authorList>
            <person name="Kelly W."/>
        </authorList>
    </citation>
    <scope>NUCLEOTIDE SEQUENCE [LARGE SCALE GENOMIC DNA]</scope>
    <source>
        <strain evidence="10 11">NLAE-zl-C242</strain>
    </source>
</reference>
<feature type="transmembrane region" description="Helical" evidence="8">
    <location>
        <begin position="288"/>
        <end position="306"/>
    </location>
</feature>
<feature type="transmembrane region" description="Helical" evidence="8">
    <location>
        <begin position="263"/>
        <end position="281"/>
    </location>
</feature>
<keyword evidence="8" id="KW-0472">Membrane</keyword>
<dbReference type="OrthoDB" id="153958at2"/>
<keyword evidence="8" id="KW-1133">Transmembrane helix</keyword>
<comment type="catalytic activity">
    <reaction evidence="1">
        <text>ATP + protein L-histidine = ADP + protein N-phospho-L-histidine.</text>
        <dbReference type="EC" id="2.7.13.3"/>
    </reaction>
</comment>
<evidence type="ECO:0000256" key="7">
    <source>
        <dbReference type="ARBA" id="ARBA00023012"/>
    </source>
</evidence>
<keyword evidence="8" id="KW-0812">Transmembrane</keyword>
<comment type="caution">
    <text evidence="10">The sequence shown here is derived from an EMBL/GenBank/DDBJ whole genome shotgun (WGS) entry which is preliminary data.</text>
</comment>
<dbReference type="PRINTS" id="PR00344">
    <property type="entry name" value="BCTRLSENSOR"/>
</dbReference>
<feature type="transmembrane region" description="Helical" evidence="8">
    <location>
        <begin position="384"/>
        <end position="403"/>
    </location>
</feature>
<feature type="transmembrane region" description="Helical" evidence="8">
    <location>
        <begin position="344"/>
        <end position="364"/>
    </location>
</feature>
<dbReference type="RefSeq" id="WP_109729737.1">
    <property type="nucleotide sequence ID" value="NZ_BAAACK010000007.1"/>
</dbReference>
<sequence length="659" mass="73330">MSEKKEKRILAAILPLIVVLMLIVWGVKPRTGETTVMTSANGEWDLTSSGLMQKNVRVTGDVEYVPDALLTPQEFSGRTDICLGQPDNGTQYATSRMRLKVPRGSYLICGYSVDFASRMYVNGELLFEAGVPGENRETTTPGVKFYVLPVSPDENGEIVIVQQASNFTHKDSGTHGTLYIGLPEQINRYVLRNLCPEVVLMGCYLVLFIVHMVLYTMMQHYKPNLLFALFCLTWFIRTGVTGQRILGAVLPNLPWTVIFRLEYLTMPLSGILLVWLLYLLFPGVLQKWFPPAASILCGCFAAIDIFGPTLLISYTAVWRVGILGLIGLYFFIRLIFQKQRPDTGQLAVLAGFAFLLFAALWDMLYHMDIHMLPALRFAVSEMSMAVFVLFAMTALFFGTMSEVRRAKEREERMAAEKEMMAEMNRMKNQFYTDMSHEMKTPLTVISVNAQFAAQNIGTGVVDEETVADLNAISTEARRLAQMVTSLVGLGRMQGTDSVCKRLDLESLIVETVRIYQSMFARQGNTLTAKTEPGLPPVEGSADQLVQVLINLLSNANRHTKNGTVLVRAEALEHQVRVSVADDGDGISRELLPHVFERFRRGDEGVTGLGLTICKTIIEGHGGQIGVQSEEGKGAEVWFTLPAKEVEHERDRDNPAGGGR</sequence>
<name>A0A2Y9BBX1_9FIRM</name>
<dbReference type="GO" id="GO:0016020">
    <property type="term" value="C:membrane"/>
    <property type="evidence" value="ECO:0007669"/>
    <property type="project" value="UniProtKB-SubCell"/>
</dbReference>
<dbReference type="InterPro" id="IPR011623">
    <property type="entry name" value="7TMR_DISM_rcpt_extracell_dom1"/>
</dbReference>
<dbReference type="SUPFAM" id="SSF55874">
    <property type="entry name" value="ATPase domain of HSP90 chaperone/DNA topoisomerase II/histidine kinase"/>
    <property type="match status" value="1"/>
</dbReference>
<dbReference type="PANTHER" id="PTHR43711">
    <property type="entry name" value="TWO-COMPONENT HISTIDINE KINASE"/>
    <property type="match status" value="1"/>
</dbReference>
<dbReference type="CDD" id="cd00082">
    <property type="entry name" value="HisKA"/>
    <property type="match status" value="1"/>
</dbReference>
<evidence type="ECO:0000313" key="10">
    <source>
        <dbReference type="EMBL" id="PWJ32404.1"/>
    </source>
</evidence>
<evidence type="ECO:0000256" key="1">
    <source>
        <dbReference type="ARBA" id="ARBA00000085"/>
    </source>
</evidence>
<evidence type="ECO:0000256" key="2">
    <source>
        <dbReference type="ARBA" id="ARBA00004370"/>
    </source>
</evidence>
<dbReference type="AlphaFoldDB" id="A0A2Y9BBX1"/>
<dbReference type="Gene3D" id="1.10.287.130">
    <property type="match status" value="1"/>
</dbReference>
<feature type="transmembrane region" description="Helical" evidence="8">
    <location>
        <begin position="312"/>
        <end position="332"/>
    </location>
</feature>
<evidence type="ECO:0000259" key="9">
    <source>
        <dbReference type="PROSITE" id="PS50109"/>
    </source>
</evidence>
<feature type="domain" description="Histidine kinase" evidence="9">
    <location>
        <begin position="433"/>
        <end position="644"/>
    </location>
</feature>
<evidence type="ECO:0000313" key="11">
    <source>
        <dbReference type="Proteomes" id="UP000245845"/>
    </source>
</evidence>
<comment type="subcellular location">
    <subcellularLocation>
        <location evidence="2">Membrane</location>
    </subcellularLocation>
</comment>
<dbReference type="InterPro" id="IPR036097">
    <property type="entry name" value="HisK_dim/P_sf"/>
</dbReference>
<dbReference type="PANTHER" id="PTHR43711:SF1">
    <property type="entry name" value="HISTIDINE KINASE 1"/>
    <property type="match status" value="1"/>
</dbReference>
<dbReference type="FunFam" id="3.30.565.10:FF:000006">
    <property type="entry name" value="Sensor histidine kinase WalK"/>
    <property type="match status" value="1"/>
</dbReference>
<feature type="transmembrane region" description="Helical" evidence="8">
    <location>
        <begin position="9"/>
        <end position="27"/>
    </location>
</feature>
<protein>
    <recommendedName>
        <fullName evidence="3">histidine kinase</fullName>
        <ecNumber evidence="3">2.7.13.3</ecNumber>
    </recommendedName>
</protein>
<dbReference type="InterPro" id="IPR004358">
    <property type="entry name" value="Sig_transdc_His_kin-like_C"/>
</dbReference>
<dbReference type="InterPro" id="IPR003661">
    <property type="entry name" value="HisK_dim/P_dom"/>
</dbReference>
<dbReference type="SMART" id="SM00387">
    <property type="entry name" value="HATPase_c"/>
    <property type="match status" value="1"/>
</dbReference>
<dbReference type="Gene3D" id="3.30.565.10">
    <property type="entry name" value="Histidine kinase-like ATPase, C-terminal domain"/>
    <property type="match status" value="1"/>
</dbReference>
<dbReference type="InterPro" id="IPR050736">
    <property type="entry name" value="Sensor_HK_Regulatory"/>
</dbReference>
<gene>
    <name evidence="10" type="ORF">A8806_101692</name>
</gene>
<dbReference type="GO" id="GO:0000155">
    <property type="term" value="F:phosphorelay sensor kinase activity"/>
    <property type="evidence" value="ECO:0007669"/>
    <property type="project" value="InterPro"/>
</dbReference>
<dbReference type="Pfam" id="PF07695">
    <property type="entry name" value="7TMR-DISM_7TM"/>
    <property type="match status" value="1"/>
</dbReference>
<evidence type="ECO:0000256" key="3">
    <source>
        <dbReference type="ARBA" id="ARBA00012438"/>
    </source>
</evidence>
<dbReference type="Pfam" id="PF02518">
    <property type="entry name" value="HATPase_c"/>
    <property type="match status" value="1"/>
</dbReference>
<dbReference type="SUPFAM" id="SSF47384">
    <property type="entry name" value="Homodimeric domain of signal transducing histidine kinase"/>
    <property type="match status" value="1"/>
</dbReference>
<keyword evidence="11" id="KW-1185">Reference proteome</keyword>
<evidence type="ECO:0000256" key="8">
    <source>
        <dbReference type="SAM" id="Phobius"/>
    </source>
</evidence>
<dbReference type="PROSITE" id="PS50109">
    <property type="entry name" value="HIS_KIN"/>
    <property type="match status" value="1"/>
</dbReference>
<dbReference type="InterPro" id="IPR003594">
    <property type="entry name" value="HATPase_dom"/>
</dbReference>
<dbReference type="EC" id="2.7.13.3" evidence="3"/>
<evidence type="ECO:0000256" key="4">
    <source>
        <dbReference type="ARBA" id="ARBA00022553"/>
    </source>
</evidence>
<proteinExistence type="predicted"/>
<keyword evidence="6 10" id="KW-0418">Kinase</keyword>
<dbReference type="CDD" id="cd00075">
    <property type="entry name" value="HATPase"/>
    <property type="match status" value="1"/>
</dbReference>
<accession>A0A2Y9BBX1</accession>
<dbReference type="EMBL" id="QGDL01000001">
    <property type="protein sequence ID" value="PWJ32404.1"/>
    <property type="molecule type" value="Genomic_DNA"/>
</dbReference>
<organism evidence="10 11">
    <name type="scientific">Faecalicatena orotica</name>
    <dbReference type="NCBI Taxonomy" id="1544"/>
    <lineage>
        <taxon>Bacteria</taxon>
        <taxon>Bacillati</taxon>
        <taxon>Bacillota</taxon>
        <taxon>Clostridia</taxon>
        <taxon>Lachnospirales</taxon>
        <taxon>Lachnospiraceae</taxon>
        <taxon>Faecalicatena</taxon>
    </lineage>
</organism>
<dbReference type="Proteomes" id="UP000245845">
    <property type="component" value="Unassembled WGS sequence"/>
</dbReference>
<evidence type="ECO:0000256" key="6">
    <source>
        <dbReference type="ARBA" id="ARBA00022777"/>
    </source>
</evidence>
<dbReference type="InterPro" id="IPR036890">
    <property type="entry name" value="HATPase_C_sf"/>
</dbReference>
<dbReference type="InterPro" id="IPR005467">
    <property type="entry name" value="His_kinase_dom"/>
</dbReference>
<evidence type="ECO:0000256" key="5">
    <source>
        <dbReference type="ARBA" id="ARBA00022679"/>
    </source>
</evidence>
<dbReference type="SMART" id="SM00388">
    <property type="entry name" value="HisKA"/>
    <property type="match status" value="1"/>
</dbReference>
<keyword evidence="4" id="KW-0597">Phosphoprotein</keyword>
<feature type="transmembrane region" description="Helical" evidence="8">
    <location>
        <begin position="198"/>
        <end position="218"/>
    </location>
</feature>